<dbReference type="Pfam" id="PF00059">
    <property type="entry name" value="Lectin_C"/>
    <property type="match status" value="1"/>
</dbReference>
<dbReference type="SMART" id="SM00034">
    <property type="entry name" value="CLECT"/>
    <property type="match status" value="1"/>
</dbReference>
<dbReference type="Gene3D" id="2.10.25.10">
    <property type="entry name" value="Laminin"/>
    <property type="match status" value="3"/>
</dbReference>
<comment type="caution">
    <text evidence="4">Lacks conserved residue(s) required for the propagation of feature annotation.</text>
</comment>
<dbReference type="OrthoDB" id="10045365at2759"/>
<feature type="disulfide bond" evidence="4">
    <location>
        <begin position="826"/>
        <end position="835"/>
    </location>
</feature>
<dbReference type="InterPro" id="IPR006582">
    <property type="entry name" value="MD_domain"/>
</dbReference>
<dbReference type="InterPro" id="IPR002035">
    <property type="entry name" value="VWF_A"/>
</dbReference>
<organism evidence="5 6">
    <name type="scientific">Pristionchus pacificus</name>
    <name type="common">Parasitic nematode worm</name>
    <dbReference type="NCBI Taxonomy" id="54126"/>
    <lineage>
        <taxon>Eukaryota</taxon>
        <taxon>Metazoa</taxon>
        <taxon>Ecdysozoa</taxon>
        <taxon>Nematoda</taxon>
        <taxon>Chromadorea</taxon>
        <taxon>Rhabditida</taxon>
        <taxon>Rhabditina</taxon>
        <taxon>Diplogasteromorpha</taxon>
        <taxon>Diplogasteroidea</taxon>
        <taxon>Neodiplogasteridae</taxon>
        <taxon>Pristionchus</taxon>
    </lineage>
</organism>
<proteinExistence type="predicted"/>
<gene>
    <name evidence="5" type="primary">WBGene00117461</name>
</gene>
<evidence type="ECO:0000313" key="5">
    <source>
        <dbReference type="EnsemblMetazoa" id="PPA27907.1"/>
    </source>
</evidence>
<dbReference type="SUPFAM" id="SSF53300">
    <property type="entry name" value="vWA-like"/>
    <property type="match status" value="2"/>
</dbReference>
<dbReference type="Gene3D" id="3.40.50.410">
    <property type="entry name" value="von Willebrand factor, type A domain"/>
    <property type="match status" value="2"/>
</dbReference>
<dbReference type="PROSITE" id="PS01186">
    <property type="entry name" value="EGF_2"/>
    <property type="match status" value="1"/>
</dbReference>
<dbReference type="PANTHER" id="PTHR47324:SF2">
    <property type="entry name" value="EGF-LIKE DOMAIN-CONTAINING PROTEIN-RELATED"/>
    <property type="match status" value="1"/>
</dbReference>
<dbReference type="EnsemblMetazoa" id="PPA27907.1">
    <property type="protein sequence ID" value="PPA27907.1"/>
    <property type="gene ID" value="WBGene00117461"/>
</dbReference>
<dbReference type="PROSITE" id="PS00022">
    <property type="entry name" value="EGF_1"/>
    <property type="match status" value="3"/>
</dbReference>
<reference evidence="5" key="2">
    <citation type="submission" date="2022-06" db="UniProtKB">
        <authorList>
            <consortium name="EnsemblMetazoa"/>
        </authorList>
    </citation>
    <scope>IDENTIFICATION</scope>
    <source>
        <strain evidence="5">PS312</strain>
    </source>
</reference>
<dbReference type="InterPro" id="IPR016186">
    <property type="entry name" value="C-type_lectin-like/link_sf"/>
</dbReference>
<dbReference type="InterPro" id="IPR036465">
    <property type="entry name" value="vWFA_dom_sf"/>
</dbReference>
<evidence type="ECO:0000256" key="1">
    <source>
        <dbReference type="ARBA" id="ARBA00004613"/>
    </source>
</evidence>
<feature type="disulfide bond" evidence="4">
    <location>
        <begin position="1447"/>
        <end position="1456"/>
    </location>
</feature>
<dbReference type="InterPro" id="IPR000742">
    <property type="entry name" value="EGF"/>
</dbReference>
<name>A0A2A6CH16_PRIPA</name>
<keyword evidence="4" id="KW-1015">Disulfide bond</keyword>
<dbReference type="InterPro" id="IPR057086">
    <property type="entry name" value="GBD_Irg-7_N"/>
</dbReference>
<dbReference type="InterPro" id="IPR057085">
    <property type="entry name" value="Ig_Irg-7"/>
</dbReference>
<keyword evidence="2" id="KW-0964">Secreted</keyword>
<dbReference type="PANTHER" id="PTHR47324">
    <property type="entry name" value="PROTEIN IRG-7-RELATED"/>
    <property type="match status" value="1"/>
</dbReference>
<dbReference type="Pfam" id="PF00092">
    <property type="entry name" value="VWA"/>
    <property type="match status" value="2"/>
</dbReference>
<dbReference type="Pfam" id="PF24415">
    <property type="entry name" value="Ig_Irg-7"/>
    <property type="match status" value="3"/>
</dbReference>
<evidence type="ECO:0000256" key="3">
    <source>
        <dbReference type="ARBA" id="ARBA00022729"/>
    </source>
</evidence>
<dbReference type="SMART" id="SM00604">
    <property type="entry name" value="MD"/>
    <property type="match status" value="3"/>
</dbReference>
<keyword evidence="3" id="KW-0732">Signal</keyword>
<dbReference type="InterPro" id="IPR016187">
    <property type="entry name" value="CTDL_fold"/>
</dbReference>
<keyword evidence="6" id="KW-1185">Reference proteome</keyword>
<evidence type="ECO:0000313" key="6">
    <source>
        <dbReference type="Proteomes" id="UP000005239"/>
    </source>
</evidence>
<accession>A0A8R1YMK5</accession>
<dbReference type="Pfam" id="PF23623">
    <property type="entry name" value="GBD_IRG7_N"/>
    <property type="match status" value="1"/>
</dbReference>
<reference evidence="6" key="1">
    <citation type="journal article" date="2008" name="Nat. Genet.">
        <title>The Pristionchus pacificus genome provides a unique perspective on nematode lifestyle and parasitism.</title>
        <authorList>
            <person name="Dieterich C."/>
            <person name="Clifton S.W."/>
            <person name="Schuster L.N."/>
            <person name="Chinwalla A."/>
            <person name="Delehaunty K."/>
            <person name="Dinkelacker I."/>
            <person name="Fulton L."/>
            <person name="Fulton R."/>
            <person name="Godfrey J."/>
            <person name="Minx P."/>
            <person name="Mitreva M."/>
            <person name="Roeseler W."/>
            <person name="Tian H."/>
            <person name="Witte H."/>
            <person name="Yang S.P."/>
            <person name="Wilson R.K."/>
            <person name="Sommer R.J."/>
        </authorList>
    </citation>
    <scope>NUCLEOTIDE SEQUENCE [LARGE SCALE GENOMIC DNA]</scope>
    <source>
        <strain evidence="6">PS312</strain>
    </source>
</reference>
<accession>A0A2A6CH16</accession>
<evidence type="ECO:0000256" key="4">
    <source>
        <dbReference type="PROSITE-ProRule" id="PRU00076"/>
    </source>
</evidence>
<dbReference type="InterPro" id="IPR001304">
    <property type="entry name" value="C-type_lectin-like"/>
</dbReference>
<dbReference type="InterPro" id="IPR056861">
    <property type="entry name" value="HMCN1-like_VWA"/>
</dbReference>
<comment type="subcellular location">
    <subcellularLocation>
        <location evidence="1">Secreted</location>
    </subcellularLocation>
</comment>
<dbReference type="PROSITE" id="PS50234">
    <property type="entry name" value="VWFA"/>
    <property type="match status" value="2"/>
</dbReference>
<feature type="disulfide bond" evidence="4">
    <location>
        <begin position="357"/>
        <end position="366"/>
    </location>
</feature>
<dbReference type="SMART" id="SM00327">
    <property type="entry name" value="VWA"/>
    <property type="match status" value="2"/>
</dbReference>
<dbReference type="CDD" id="cd00037">
    <property type="entry name" value="CLECT"/>
    <property type="match status" value="1"/>
</dbReference>
<keyword evidence="4" id="KW-0245">EGF-like domain</keyword>
<protein>
    <submittedName>
        <fullName evidence="5">VWA domain-containing protein</fullName>
    </submittedName>
</protein>
<dbReference type="PROSITE" id="PS50026">
    <property type="entry name" value="EGF_3"/>
    <property type="match status" value="3"/>
</dbReference>
<dbReference type="InterPro" id="IPR053295">
    <property type="entry name" value="Innate_immunity_reg"/>
</dbReference>
<evidence type="ECO:0000256" key="2">
    <source>
        <dbReference type="ARBA" id="ARBA00022525"/>
    </source>
</evidence>
<dbReference type="SMART" id="SM00181">
    <property type="entry name" value="EGF"/>
    <property type="match status" value="3"/>
</dbReference>
<dbReference type="PROSITE" id="PS50041">
    <property type="entry name" value="C_TYPE_LECTIN_2"/>
    <property type="match status" value="1"/>
</dbReference>
<dbReference type="Gene3D" id="3.10.100.10">
    <property type="entry name" value="Mannose-Binding Protein A, subunit A"/>
    <property type="match status" value="1"/>
</dbReference>
<dbReference type="Pfam" id="PF25106">
    <property type="entry name" value="VWA_4"/>
    <property type="match status" value="1"/>
</dbReference>
<sequence length="2335" mass="258083">MRSLLALTLVVSAALAAGAPRHTLTPNFYDHLEAQSPNEHHRAKRAIGGFRSPCPEGWTGQFCENPICGNEMKVDPYETDLDKTQDILYLPSGCDGEYYVPYDSTTDLLTITVTTDAMTKATAVLTGPTGDTPNAISSDYAGRTATYRFKAKPNPYVLTIKMDSHTEECLVHIQARSSLSFNGGWVASPMIDNSPFGESLYNSKPQYFIVHPFNMAAPAEVKTVTIRQAQLTQPDYRSLLTRRYDCAFEYYAGQFQCKGQDSRYLYQIEGVDSKGYAFRRSRPFLCLQDQTPTVGPPTGVPTIPTTECFNGGSLLYANETDTSFCFCPELMTGKQCEEVLCMNGGIQVDGHKDECDCIPGFVGKNCDSVVCDPDVGKLLTDTKTLAVVVRNTASMKDHIQKISAAIDTEVLHHQIDGRTVYDGFILSYVRDGVVTAKSYAMQKFAQFQADLENLAAKYGSDTACTESLRIMDQSPIFIFTDATADPGDSDQFKDLMRLNAANRMQLHTMFMNTQANCKVNPNLEFYNRLAKYTAGLVHKPPADKLEDTFQMSMRATTYHMNLVESGDLKQCSMKQKSLLVDFESATLILIATGTDLSVTVTDPDWQVSMKTTVYDDGWTHIFNIDRPTGGEWIYAIQGDDLISPCSYRFYSQSDFDLFLGTTNAVDVDERTFEPVVGQAAHLIAQVNGFYGGYVTDQFRLFAEILITSPDEDDKHQPLYYSNGIFRSSCGFHLYFGVANFCQSEDQIFYATVFVDDANGFPVQRAAVGYCNAADIDPPLPDDCQNGGVRYNETACWCPSHFAGDLCQTPECLNGGRLNNDQNQCICPGGVTGRFCEMMECTTKADEWEATFDHRTLNFVVSTRSSMKDTVKKLADGAAAFAGYYNLNHKDWIDHFAIVTVNQTSADLHLTNSPQEFADMFREISNNFDSYTNYDDDNCTVLINAGINSALAASYENSNIFIFADSQAEKLEFPNILSLLDRADELHSTVTLFGTSYDMCDGSKSFGEQEQNVVDFTGGKTFYTDNIDRVFDYVDTFYYSGVVLEQTYDKCNEGVSIDFPLEASAHSVVVTVEGKGSGIVMSTPDNFDGLYHDQLLSGNEFFIQQYIQACPDQWDTTDNQCYFWDVTEVQWITSLVACGNMDPNKGASLVTIFNDAKHDQVQAELKTAAQGVWIALYRDSQSNKWQWMQAGAQPVPLDPSLEKYFAAGQDMNDMSKRYVYMKNDGKWYIDDTTGRHWTLCQRDRYGGTYNPESQEPDLPPGFWNLQVTSSSTTCTVNVRTQSDVQIAFGFSQNPHDDFKRGTANVDSDSNYVVAKAIGLDTFDFNPDIPEGKVDYATIAADGKDLYPLVMTPRAQSCTFDTISQIPFTCPSQQGLSEIVVKFQGIDQFGYSFERSLVTRCDTYAVRCKNDGFVNNGECVCPPHYNGDDCGVPICENGGTALWDGSCKCPPLYSGKFCSYIQCDPAYPDTFKRNERTLVIALETSFTTSTPIFYLSNQLVDSLDILTQKRPDWFDTFVVVPFDSTSNKDKWYKPITTYNYKDLDDYLNDIPTATCPGDDPDANPPISCPDQNCPRPIGSVLGDILDRPDVSRPDSVVIVITNSAIEDHNNIYDIVPKLINSKAQVHFVVAPSATPCNLGWDNEMNQAMTYMASFSSGTVSSVVPKNIGKYFSDFLPSMYNAQEVVIDSQYVKDCSAKENVFQIDHSANEFNMQFFGVEADTISITGPLGDVTVPPNLLPGSSAYFGVFEVDNNVIVPGTYIVRTKSAGTNCDLKVRSSTKILVDVGFTQVHDTIGGNSQDDAHYAGVYGVPNKVMFHVEGLEEGGALMYAQVISPRGDVVATKPVLARVSDCTYAYVMDGTFSCDYTDLEIVVYGVDNQNSPFHRNFKAHCTDDRPQPIPPMPTCDLGAMKADIAFLVDTSVEQGYVNWFQLFITQMMSGKFTLGREQTQFAVMSISDKPEQGGFFSFRFGSDKSTMTQMLGSIHSDGHVGQNITSSIPAMMADIFTKNNGFRGDDKSVKKLLIYLSSTNPTDDEPDNAFFALTSNKLTGVAVATFRLANPDKKMKSLVEPHCFWDSGPDGNAFAVYGPRFMQNLLCATQPICGIPPPHNNCSAPSPTCALGSIKTDLAFLLDTSVDAASVERFRNMISAAIKEYSISSSYSQIAVMSLSDQPMQGGSFSFANGNTKTNVNSNLQTIKSDGHKGQDLTSAVPVLMREFYSKNGGYRAGNNDVKKLLVYVTATEPTDNDPTNAILTMTLSETTGFAVITSDIASPSKKLRGLADPSCTYNTASYDDLLKNAPNFINNILCAQPSASLPSPLWHFANNNSAARESQRRL</sequence>
<dbReference type="SUPFAM" id="SSF56436">
    <property type="entry name" value="C-type lectin-like"/>
    <property type="match status" value="1"/>
</dbReference>
<dbReference type="Proteomes" id="UP000005239">
    <property type="component" value="Unassembled WGS sequence"/>
</dbReference>